<organism evidence="4 5">
    <name type="scientific">Derxia gummosa DSM 723</name>
    <dbReference type="NCBI Taxonomy" id="1121388"/>
    <lineage>
        <taxon>Bacteria</taxon>
        <taxon>Pseudomonadati</taxon>
        <taxon>Pseudomonadota</taxon>
        <taxon>Betaproteobacteria</taxon>
        <taxon>Burkholderiales</taxon>
        <taxon>Alcaligenaceae</taxon>
        <taxon>Derxia</taxon>
    </lineage>
</organism>
<dbReference type="Proteomes" id="UP000675920">
    <property type="component" value="Unplaced"/>
</dbReference>
<dbReference type="GO" id="GO:0070402">
    <property type="term" value="F:NADPH binding"/>
    <property type="evidence" value="ECO:0007669"/>
    <property type="project" value="TreeGrafter"/>
</dbReference>
<dbReference type="PANTHER" id="PTHR48106:SF13">
    <property type="entry name" value="QUINONE OXIDOREDUCTASE-RELATED"/>
    <property type="match status" value="1"/>
</dbReference>
<dbReference type="Pfam" id="PF00107">
    <property type="entry name" value="ADH_zinc_N"/>
    <property type="match status" value="1"/>
</dbReference>
<keyword evidence="4" id="KW-1185">Reference proteome</keyword>
<dbReference type="GO" id="GO:0003960">
    <property type="term" value="F:quinone reductase (NADPH) activity"/>
    <property type="evidence" value="ECO:0007669"/>
    <property type="project" value="InterPro"/>
</dbReference>
<dbReference type="InterPro" id="IPR013154">
    <property type="entry name" value="ADH-like_N"/>
</dbReference>
<dbReference type="SMART" id="SM00829">
    <property type="entry name" value="PKS_ER"/>
    <property type="match status" value="1"/>
</dbReference>
<dbReference type="SUPFAM" id="SSF51735">
    <property type="entry name" value="NAD(P)-binding Rossmann-fold domains"/>
    <property type="match status" value="1"/>
</dbReference>
<evidence type="ECO:0000259" key="3">
    <source>
        <dbReference type="SMART" id="SM00829"/>
    </source>
</evidence>
<dbReference type="PROSITE" id="PS01162">
    <property type="entry name" value="QOR_ZETA_CRYSTAL"/>
    <property type="match status" value="1"/>
</dbReference>
<dbReference type="RefSeq" id="WP_028310037.1">
    <property type="nucleotide sequence ID" value="NZ_AXWS01000007.1"/>
</dbReference>
<reference evidence="5" key="3">
    <citation type="journal article" date="2008" name="Cell. Mol. Life Sci.">
        <title>Medium- and short-chain dehydrogenase/reductase gene and protein families : the MDR superfamily.</title>
        <authorList>
            <person name="Persson B."/>
            <person name="Hedlund J."/>
            <person name="Jornvall H."/>
        </authorList>
    </citation>
    <scope>NUCLEOTIDE SEQUENCE</scope>
</reference>
<sequence length="325" mass="33566">MPKRIQFSRNGGPEVLEFVDHDPGQPGPGEVLVRHAAIGVNFIDIYYRTGLYAAPSLPSGLGLEAAGTVEAVGEGVTGFAPGDRVGAAFGPLGTYAQLQRIPATKLVKLPDGVSFDAAAASMLKGLTVQYLFRQIRELKAGDTVLFHAAAGGVGLIACQWARVLGVRLIGTAGGPEKCELARKAGAAEVIDYRGEDVVKRVLELTDGKKVATVYDGVGKDTWAISLDCAAPRGLVVSFGNASGPVDGVNLGILAAKGSLFVTRPTLGTYAATPEQVEPSSAELFGLIASGAIVPDVSRRYPLADAGEAQTALASRVTTGSLLLVP</sequence>
<dbReference type="InterPro" id="IPR020843">
    <property type="entry name" value="ER"/>
</dbReference>
<dbReference type="Gene3D" id="3.90.180.10">
    <property type="entry name" value="Medium-chain alcohol dehydrogenases, catalytic domain"/>
    <property type="match status" value="1"/>
</dbReference>
<evidence type="ECO:0000256" key="2">
    <source>
        <dbReference type="ARBA" id="ARBA00023002"/>
    </source>
</evidence>
<dbReference type="Gene3D" id="3.40.50.720">
    <property type="entry name" value="NAD(P)-binding Rossmann-like Domain"/>
    <property type="match status" value="1"/>
</dbReference>
<dbReference type="Pfam" id="PF08240">
    <property type="entry name" value="ADH_N"/>
    <property type="match status" value="1"/>
</dbReference>
<evidence type="ECO:0000313" key="4">
    <source>
        <dbReference type="Proteomes" id="UP000675920"/>
    </source>
</evidence>
<keyword evidence="1" id="KW-0521">NADP</keyword>
<dbReference type="OrthoDB" id="9805883at2"/>
<dbReference type="NCBIfam" id="NF008024">
    <property type="entry name" value="PRK10754.1"/>
    <property type="match status" value="1"/>
</dbReference>
<dbReference type="GO" id="GO:0005829">
    <property type="term" value="C:cytosol"/>
    <property type="evidence" value="ECO:0007669"/>
    <property type="project" value="TreeGrafter"/>
</dbReference>
<dbReference type="InterPro" id="IPR036291">
    <property type="entry name" value="NAD(P)-bd_dom_sf"/>
</dbReference>
<dbReference type="GO" id="GO:0008270">
    <property type="term" value="F:zinc ion binding"/>
    <property type="evidence" value="ECO:0007669"/>
    <property type="project" value="InterPro"/>
</dbReference>
<dbReference type="InterPro" id="IPR002364">
    <property type="entry name" value="Quin_OxRdtase/zeta-crystal_CS"/>
</dbReference>
<feature type="domain" description="Enoyl reductase (ER)" evidence="3">
    <location>
        <begin position="11"/>
        <end position="323"/>
    </location>
</feature>
<reference evidence="5" key="2">
    <citation type="journal article" date="2002" name="Eur. J. Biochem.">
        <title>Medium-chain dehydrogenases/reductases (MDR). Family characterizations including genome comparisons and active site modeling.</title>
        <authorList>
            <person name="Nordling E."/>
            <person name="Jornvall H."/>
            <person name="Persson B."/>
        </authorList>
    </citation>
    <scope>NUCLEOTIDE SEQUENCE</scope>
</reference>
<dbReference type="InterPro" id="IPR047618">
    <property type="entry name" value="QOR-like"/>
</dbReference>
<dbReference type="SUPFAM" id="SSF50129">
    <property type="entry name" value="GroES-like"/>
    <property type="match status" value="1"/>
</dbReference>
<reference evidence="5" key="5">
    <citation type="submission" date="2025-08" db="UniProtKB">
        <authorList>
            <consortium name="RefSeq"/>
        </authorList>
    </citation>
    <scope>IDENTIFICATION</scope>
</reference>
<dbReference type="GO" id="GO:0035925">
    <property type="term" value="F:mRNA 3'-UTR AU-rich region binding"/>
    <property type="evidence" value="ECO:0007669"/>
    <property type="project" value="TreeGrafter"/>
</dbReference>
<evidence type="ECO:0000256" key="1">
    <source>
        <dbReference type="ARBA" id="ARBA00022857"/>
    </source>
</evidence>
<protein>
    <submittedName>
        <fullName evidence="5">Quinone oxidoreductase family protein</fullName>
        <ecNumber evidence="5">1.-.-.-</ecNumber>
    </submittedName>
</protein>
<name>A0A8B6X126_9BURK</name>
<dbReference type="FunFam" id="3.40.50.720:FF:000053">
    <property type="entry name" value="Quinone oxidoreductase 1"/>
    <property type="match status" value="1"/>
</dbReference>
<dbReference type="InterPro" id="IPR011032">
    <property type="entry name" value="GroES-like_sf"/>
</dbReference>
<proteinExistence type="predicted"/>
<dbReference type="CDD" id="cd05286">
    <property type="entry name" value="QOR2"/>
    <property type="match status" value="1"/>
</dbReference>
<evidence type="ECO:0000313" key="5">
    <source>
        <dbReference type="RefSeq" id="WP_028310037.1"/>
    </source>
</evidence>
<dbReference type="PANTHER" id="PTHR48106">
    <property type="entry name" value="QUINONE OXIDOREDUCTASE PIG3-RELATED"/>
    <property type="match status" value="1"/>
</dbReference>
<reference evidence="5" key="4">
    <citation type="journal article" date="2019" name="Biosci. Rep.">
        <title>NAD(P)H quinone oxidoreductase (NQO1): an enzyme which needs just enough mobility, in just the right places.</title>
        <authorList>
            <person name="Pey A.L."/>
            <person name="Megarity C.F."/>
            <person name="Timson D.J."/>
        </authorList>
    </citation>
    <scope>NUCLEOTIDE SEQUENCE</scope>
</reference>
<dbReference type="EC" id="1.-.-.-" evidence="5"/>
<accession>A0A8B6X126</accession>
<dbReference type="InterPro" id="IPR013149">
    <property type="entry name" value="ADH-like_C"/>
</dbReference>
<keyword evidence="2" id="KW-0560">Oxidoreductase</keyword>
<dbReference type="AlphaFoldDB" id="A0A8B6X126"/>
<reference evidence="5" key="1">
    <citation type="journal article" date="1995" name="Curr. Opin. Struct. Biol.">
        <title>NAD-binding domains of dehydrogenases.</title>
        <authorList>
            <person name="Lesk A.M."/>
        </authorList>
    </citation>
    <scope>NUCLEOTIDE SEQUENCE</scope>
</reference>